<protein>
    <submittedName>
        <fullName evidence="2">Uncharacterized protein</fullName>
    </submittedName>
</protein>
<dbReference type="EMBL" id="HBUF01345232">
    <property type="protein sequence ID" value="CAG6708686.1"/>
    <property type="molecule type" value="Transcribed_RNA"/>
</dbReference>
<sequence>MKPLSYFILCISYWKIFKPSFILGPSSRESEERRKIEKETASCSKNDFFPLEETNLARAGIESATSGLKVYLSATEADFKFKALIVLEFRRLLGLVIIIIMFFFFFCFLFFFFFFFFLLTTI</sequence>
<accession>A0A8D8XTB5</accession>
<evidence type="ECO:0000313" key="2">
    <source>
        <dbReference type="EMBL" id="CAG6708692.1"/>
    </source>
</evidence>
<keyword evidence="1" id="KW-0812">Transmembrane</keyword>
<name>A0A8D8XTB5_9HEMI</name>
<keyword evidence="1" id="KW-0472">Membrane</keyword>
<evidence type="ECO:0000256" key="1">
    <source>
        <dbReference type="SAM" id="Phobius"/>
    </source>
</evidence>
<dbReference type="EMBL" id="HBUF01345234">
    <property type="protein sequence ID" value="CAG6708692.1"/>
    <property type="molecule type" value="Transcribed_RNA"/>
</dbReference>
<feature type="transmembrane region" description="Helical" evidence="1">
    <location>
        <begin position="92"/>
        <end position="119"/>
    </location>
</feature>
<organism evidence="2">
    <name type="scientific">Cacopsylla melanoneura</name>
    <dbReference type="NCBI Taxonomy" id="428564"/>
    <lineage>
        <taxon>Eukaryota</taxon>
        <taxon>Metazoa</taxon>
        <taxon>Ecdysozoa</taxon>
        <taxon>Arthropoda</taxon>
        <taxon>Hexapoda</taxon>
        <taxon>Insecta</taxon>
        <taxon>Pterygota</taxon>
        <taxon>Neoptera</taxon>
        <taxon>Paraneoptera</taxon>
        <taxon>Hemiptera</taxon>
        <taxon>Sternorrhyncha</taxon>
        <taxon>Psylloidea</taxon>
        <taxon>Psyllidae</taxon>
        <taxon>Psyllinae</taxon>
        <taxon>Cacopsylla</taxon>
    </lineage>
</organism>
<keyword evidence="1" id="KW-1133">Transmembrane helix</keyword>
<dbReference type="AlphaFoldDB" id="A0A8D8XTB5"/>
<dbReference type="EMBL" id="HBUF01345233">
    <property type="protein sequence ID" value="CAG6708689.1"/>
    <property type="molecule type" value="Transcribed_RNA"/>
</dbReference>
<reference evidence="2" key="1">
    <citation type="submission" date="2021-05" db="EMBL/GenBank/DDBJ databases">
        <authorList>
            <person name="Alioto T."/>
            <person name="Alioto T."/>
            <person name="Gomez Garrido J."/>
        </authorList>
    </citation>
    <scope>NUCLEOTIDE SEQUENCE</scope>
</reference>
<proteinExistence type="predicted"/>